<evidence type="ECO:0000256" key="4">
    <source>
        <dbReference type="ARBA" id="ARBA00023136"/>
    </source>
</evidence>
<evidence type="ECO:0000313" key="6">
    <source>
        <dbReference type="EMBL" id="SPX56166.1"/>
    </source>
</evidence>
<evidence type="ECO:0000256" key="3">
    <source>
        <dbReference type="ARBA" id="ARBA00022989"/>
    </source>
</evidence>
<dbReference type="Pfam" id="PF00854">
    <property type="entry name" value="PTR2"/>
    <property type="match status" value="1"/>
</dbReference>
<feature type="transmembrane region" description="Helical" evidence="5">
    <location>
        <begin position="107"/>
        <end position="126"/>
    </location>
</feature>
<reference evidence="6 7" key="1">
    <citation type="submission" date="2018-06" db="EMBL/GenBank/DDBJ databases">
        <authorList>
            <consortium name="Pathogen Informatics"/>
            <person name="Doyle S."/>
        </authorList>
    </citation>
    <scope>NUCLEOTIDE SEQUENCE [LARGE SCALE GENOMIC DNA]</scope>
    <source>
        <strain evidence="6 7">NCTC9601</strain>
    </source>
</reference>
<feature type="transmembrane region" description="Helical" evidence="5">
    <location>
        <begin position="38"/>
        <end position="60"/>
    </location>
</feature>
<keyword evidence="2 5" id="KW-0812">Transmembrane</keyword>
<feature type="transmembrane region" description="Helical" evidence="5">
    <location>
        <begin position="72"/>
        <end position="92"/>
    </location>
</feature>
<evidence type="ECO:0000313" key="7">
    <source>
        <dbReference type="Proteomes" id="UP000251123"/>
    </source>
</evidence>
<dbReference type="EMBL" id="UASN01000021">
    <property type="protein sequence ID" value="SPX56166.1"/>
    <property type="molecule type" value="Genomic_DNA"/>
</dbReference>
<keyword evidence="3 5" id="KW-1133">Transmembrane helix</keyword>
<accession>A0A2X1RK96</accession>
<organism evidence="6 7">
    <name type="scientific">Klebsiella pneumoniae</name>
    <dbReference type="NCBI Taxonomy" id="573"/>
    <lineage>
        <taxon>Bacteria</taxon>
        <taxon>Pseudomonadati</taxon>
        <taxon>Pseudomonadota</taxon>
        <taxon>Gammaproteobacteria</taxon>
        <taxon>Enterobacterales</taxon>
        <taxon>Enterobacteriaceae</taxon>
        <taxon>Klebsiella/Raoultella group</taxon>
        <taxon>Klebsiella</taxon>
        <taxon>Klebsiella pneumoniae complex</taxon>
    </lineage>
</organism>
<evidence type="ECO:0000256" key="2">
    <source>
        <dbReference type="ARBA" id="ARBA00022692"/>
    </source>
</evidence>
<dbReference type="Proteomes" id="UP000251123">
    <property type="component" value="Unassembled WGS sequence"/>
</dbReference>
<keyword evidence="4 5" id="KW-0472">Membrane</keyword>
<protein>
    <submittedName>
        <fullName evidence="6">Di/tripeptide permease YjdL</fullName>
    </submittedName>
</protein>
<gene>
    <name evidence="6" type="primary">yjdL_2</name>
    <name evidence="6" type="ORF">NCTC9601_03357</name>
</gene>
<dbReference type="AlphaFoldDB" id="A0A2X1RK96"/>
<dbReference type="InterPro" id="IPR000109">
    <property type="entry name" value="POT_fam"/>
</dbReference>
<dbReference type="GO" id="GO:0016020">
    <property type="term" value="C:membrane"/>
    <property type="evidence" value="ECO:0007669"/>
    <property type="project" value="UniProtKB-SubCell"/>
</dbReference>
<dbReference type="InterPro" id="IPR036259">
    <property type="entry name" value="MFS_trans_sf"/>
</dbReference>
<feature type="transmembrane region" description="Helical" evidence="5">
    <location>
        <begin position="138"/>
        <end position="158"/>
    </location>
</feature>
<dbReference type="GO" id="GO:0022857">
    <property type="term" value="F:transmembrane transporter activity"/>
    <property type="evidence" value="ECO:0007669"/>
    <property type="project" value="InterPro"/>
</dbReference>
<name>A0A2X1RK96_KLEPN</name>
<evidence type="ECO:0000256" key="1">
    <source>
        <dbReference type="ARBA" id="ARBA00004141"/>
    </source>
</evidence>
<proteinExistence type="predicted"/>
<evidence type="ECO:0000256" key="5">
    <source>
        <dbReference type="SAM" id="Phobius"/>
    </source>
</evidence>
<dbReference type="Gene3D" id="1.20.1250.20">
    <property type="entry name" value="MFS general substrate transporter like domains"/>
    <property type="match status" value="1"/>
</dbReference>
<sequence length="194" mass="20874">MLAGTLFWVLAQQGGSSISLFIDHFVNRRLLNWDVPTALFQSVNAIAVMAAGVVLAWLMPPGKAACVLCWRVWLKFSFGLLLMGGGFMLLALNARHGAADGQASMDMMVAGLAMMGFAELFIDPVAMAQITRLNMPGVTGVLTGIYMLATGAVANWLAAWSPSKPPNRKSAIRRLPPISISSRRWANGPSAAWR</sequence>
<comment type="subcellular location">
    <subcellularLocation>
        <location evidence="1">Membrane</location>
        <topology evidence="1">Multi-pass membrane protein</topology>
    </subcellularLocation>
</comment>